<reference evidence="5 6" key="1">
    <citation type="submission" date="2018-08" db="EMBL/GenBank/DDBJ databases">
        <title>Genomic investigation of the strawberry pathogen Phytophthora fragariae indicates pathogenicity is determined by transcriptional variation in three key races.</title>
        <authorList>
            <person name="Adams T.M."/>
            <person name="Armitage A.D."/>
            <person name="Sobczyk M.K."/>
            <person name="Bates H.J."/>
            <person name="Dunwell J.M."/>
            <person name="Nellist C.F."/>
            <person name="Harrison R.J."/>
        </authorList>
    </citation>
    <scope>NUCLEOTIDE SEQUENCE [LARGE SCALE GENOMIC DNA]</scope>
    <source>
        <strain evidence="4 6">A4</strain>
        <strain evidence="3 7">BC-1</strain>
        <strain evidence="2 8">NOV-71</strain>
        <strain evidence="1 5">NOV-9</strain>
    </source>
</reference>
<evidence type="ECO:0000313" key="2">
    <source>
        <dbReference type="EMBL" id="KAE9088622.1"/>
    </source>
</evidence>
<comment type="caution">
    <text evidence="3">The sequence shown here is derived from an EMBL/GenBank/DDBJ whole genome shotgun (WGS) entry which is preliminary data.</text>
</comment>
<accession>A0A6A3XGB2</accession>
<dbReference type="EMBL" id="QXGE01001570">
    <property type="protein sequence ID" value="KAE9290893.1"/>
    <property type="molecule type" value="Genomic_DNA"/>
</dbReference>
<dbReference type="EMBL" id="QXGF01001686">
    <property type="protein sequence ID" value="KAE8928396.1"/>
    <property type="molecule type" value="Genomic_DNA"/>
</dbReference>
<sequence length="112" mass="12813">MDLTLDLVATLLEEEDEEEILAGQHKDKEKKPTKVLEAVADYDLRIWHYNFGSPGSLNDLNILDQSSIFDRFLRGEALNVEYTINDGIYPEWSVFAKTIEKPLGNKRSLARS</sequence>
<organism evidence="3 7">
    <name type="scientific">Phytophthora fragariae</name>
    <dbReference type="NCBI Taxonomy" id="53985"/>
    <lineage>
        <taxon>Eukaryota</taxon>
        <taxon>Sar</taxon>
        <taxon>Stramenopiles</taxon>
        <taxon>Oomycota</taxon>
        <taxon>Peronosporomycetes</taxon>
        <taxon>Peronosporales</taxon>
        <taxon>Peronosporaceae</taxon>
        <taxon>Phytophthora</taxon>
    </lineage>
</organism>
<evidence type="ECO:0008006" key="9">
    <source>
        <dbReference type="Google" id="ProtNLM"/>
    </source>
</evidence>
<dbReference type="AlphaFoldDB" id="A0A6A3XGB2"/>
<evidence type="ECO:0000313" key="3">
    <source>
        <dbReference type="EMBL" id="KAE9202189.1"/>
    </source>
</evidence>
<evidence type="ECO:0000313" key="4">
    <source>
        <dbReference type="EMBL" id="KAE9290893.1"/>
    </source>
</evidence>
<gene>
    <name evidence="4" type="ORF">PF001_g19408</name>
    <name evidence="3" type="ORF">PF002_g21316</name>
    <name evidence="2" type="ORF">PF007_g19908</name>
    <name evidence="1" type="ORF">PF009_g21462</name>
</gene>
<dbReference type="Proteomes" id="UP000440367">
    <property type="component" value="Unassembled WGS sequence"/>
</dbReference>
<dbReference type="InterPro" id="IPR006912">
    <property type="entry name" value="Harbinger_derived_prot"/>
</dbReference>
<evidence type="ECO:0000313" key="8">
    <source>
        <dbReference type="Proteomes" id="UP000441208"/>
    </source>
</evidence>
<name>A0A6A3XGB2_9STRA</name>
<dbReference type="Pfam" id="PF04827">
    <property type="entry name" value="Plant_tran"/>
    <property type="match status" value="1"/>
</dbReference>
<dbReference type="EMBL" id="QXFZ01001549">
    <property type="protein sequence ID" value="KAE9088622.1"/>
    <property type="molecule type" value="Genomic_DNA"/>
</dbReference>
<dbReference type="EMBL" id="QXGD01001625">
    <property type="protein sequence ID" value="KAE9202189.1"/>
    <property type="molecule type" value="Genomic_DNA"/>
</dbReference>
<protein>
    <recommendedName>
        <fullName evidence="9">DDE Tnp4 domain-containing protein</fullName>
    </recommendedName>
</protein>
<evidence type="ECO:0000313" key="6">
    <source>
        <dbReference type="Proteomes" id="UP000437068"/>
    </source>
</evidence>
<evidence type="ECO:0000313" key="7">
    <source>
        <dbReference type="Proteomes" id="UP000440367"/>
    </source>
</evidence>
<dbReference type="Proteomes" id="UP000429523">
    <property type="component" value="Unassembled WGS sequence"/>
</dbReference>
<evidence type="ECO:0000313" key="5">
    <source>
        <dbReference type="Proteomes" id="UP000429523"/>
    </source>
</evidence>
<dbReference type="Proteomes" id="UP000441208">
    <property type="component" value="Unassembled WGS sequence"/>
</dbReference>
<evidence type="ECO:0000313" key="1">
    <source>
        <dbReference type="EMBL" id="KAE8928396.1"/>
    </source>
</evidence>
<dbReference type="Proteomes" id="UP000437068">
    <property type="component" value="Unassembled WGS sequence"/>
</dbReference>
<proteinExistence type="predicted"/>